<accession>A0A0G1G162</accession>
<name>A0A0G1G162_9BACT</name>
<dbReference type="EMBL" id="LCFK01000038">
    <property type="protein sequence ID" value="KKS92688.1"/>
    <property type="molecule type" value="Genomic_DNA"/>
</dbReference>
<evidence type="ECO:0000313" key="2">
    <source>
        <dbReference type="Proteomes" id="UP000033980"/>
    </source>
</evidence>
<proteinExistence type="predicted"/>
<sequence length="108" mass="11930">MFEVTIHEDKGRVRVWIDGSGRVLEVSSEALHEGAVFGLRGDGISAVRIWAGKGSLFVLNVFSCDVAWPQDVWEFPCEFTGWAKPVKVTQLHDYLSQGLGIPAITEIV</sequence>
<reference evidence="1 2" key="1">
    <citation type="journal article" date="2015" name="Nature">
        <title>rRNA introns, odd ribosomes, and small enigmatic genomes across a large radiation of phyla.</title>
        <authorList>
            <person name="Brown C.T."/>
            <person name="Hug L.A."/>
            <person name="Thomas B.C."/>
            <person name="Sharon I."/>
            <person name="Castelle C.J."/>
            <person name="Singh A."/>
            <person name="Wilkins M.J."/>
            <person name="Williams K.H."/>
            <person name="Banfield J.F."/>
        </authorList>
    </citation>
    <scope>NUCLEOTIDE SEQUENCE [LARGE SCALE GENOMIC DNA]</scope>
</reference>
<dbReference type="Proteomes" id="UP000033980">
    <property type="component" value="Unassembled WGS sequence"/>
</dbReference>
<gene>
    <name evidence="1" type="ORF">UV68_C0038G0004</name>
</gene>
<dbReference type="AlphaFoldDB" id="A0A0G1G162"/>
<organism evidence="1 2">
    <name type="scientific">Candidatus Collierbacteria bacterium GW2011_GWC2_43_12</name>
    <dbReference type="NCBI Taxonomy" id="1618390"/>
    <lineage>
        <taxon>Bacteria</taxon>
        <taxon>Candidatus Collieribacteriota</taxon>
    </lineage>
</organism>
<protein>
    <submittedName>
        <fullName evidence="1">Uncharacterized protein</fullName>
    </submittedName>
</protein>
<comment type="caution">
    <text evidence="1">The sequence shown here is derived from an EMBL/GenBank/DDBJ whole genome shotgun (WGS) entry which is preliminary data.</text>
</comment>
<evidence type="ECO:0000313" key="1">
    <source>
        <dbReference type="EMBL" id="KKS92688.1"/>
    </source>
</evidence>